<organism evidence="2 3">
    <name type="scientific">Hydrogenispora ethanolica</name>
    <dbReference type="NCBI Taxonomy" id="1082276"/>
    <lineage>
        <taxon>Bacteria</taxon>
        <taxon>Bacillati</taxon>
        <taxon>Bacillota</taxon>
        <taxon>Hydrogenispora</taxon>
    </lineage>
</organism>
<reference evidence="2 3" key="1">
    <citation type="submission" date="2019-03" db="EMBL/GenBank/DDBJ databases">
        <title>Genomic Encyclopedia of Type Strains, Phase IV (KMG-IV): sequencing the most valuable type-strain genomes for metagenomic binning, comparative biology and taxonomic classification.</title>
        <authorList>
            <person name="Goeker M."/>
        </authorList>
    </citation>
    <scope>NUCLEOTIDE SEQUENCE [LARGE SCALE GENOMIC DNA]</scope>
    <source>
        <strain evidence="2 3">LX-B</strain>
    </source>
</reference>
<dbReference type="EMBL" id="SLUN01000020">
    <property type="protein sequence ID" value="TCL63767.1"/>
    <property type="molecule type" value="Genomic_DNA"/>
</dbReference>
<dbReference type="GO" id="GO:0003676">
    <property type="term" value="F:nucleic acid binding"/>
    <property type="evidence" value="ECO:0007669"/>
    <property type="project" value="InterPro"/>
</dbReference>
<proteinExistence type="predicted"/>
<dbReference type="RefSeq" id="WP_132015291.1">
    <property type="nucleotide sequence ID" value="NZ_SLUN01000020.1"/>
</dbReference>
<dbReference type="PANTHER" id="PTHR47739:SF1">
    <property type="entry name" value="TRNA1(VAL) (ADENINE(37)-N6)-METHYLTRANSFERASE"/>
    <property type="match status" value="1"/>
</dbReference>
<dbReference type="InterPro" id="IPR025714">
    <property type="entry name" value="Methyltranfer_dom"/>
</dbReference>
<dbReference type="InterPro" id="IPR029063">
    <property type="entry name" value="SAM-dependent_MTases_sf"/>
</dbReference>
<keyword evidence="3" id="KW-1185">Reference proteome</keyword>
<dbReference type="CDD" id="cd02440">
    <property type="entry name" value="AdoMet_MTases"/>
    <property type="match status" value="1"/>
</dbReference>
<name>A0A4V2QDE5_HYDET</name>
<gene>
    <name evidence="2" type="ORF">EDC14_102052</name>
</gene>
<dbReference type="PROSITE" id="PS00092">
    <property type="entry name" value="N6_MTASE"/>
    <property type="match status" value="1"/>
</dbReference>
<dbReference type="PANTHER" id="PTHR47739">
    <property type="entry name" value="TRNA1(VAL) (ADENINE(37)-N6)-METHYLTRANSFERASE"/>
    <property type="match status" value="1"/>
</dbReference>
<accession>A0A4V2QDE5</accession>
<evidence type="ECO:0000313" key="3">
    <source>
        <dbReference type="Proteomes" id="UP000295008"/>
    </source>
</evidence>
<protein>
    <submittedName>
        <fullName evidence="2">tRNA1Val (Adenine37-N6)-methyltransferase</fullName>
    </submittedName>
</protein>
<dbReference type="Pfam" id="PF13847">
    <property type="entry name" value="Methyltransf_31"/>
    <property type="match status" value="1"/>
</dbReference>
<dbReference type="GO" id="GO:0032259">
    <property type="term" value="P:methylation"/>
    <property type="evidence" value="ECO:0007669"/>
    <property type="project" value="UniProtKB-KW"/>
</dbReference>
<dbReference type="OrthoDB" id="9777257at2"/>
<sequence length="251" mass="27289">MPNSEPPLLPGERIDRLGHRGLSIIQNPVKFKFTMDAFLLTAFVRPRPGDRLLDLGTGGGVLPLLLAEEAGPASIVGLEIQEELADMARRSVALNGLEARITIVPGDLRQPPALLAPNSFDYLIANPPYFPVQRGVLSENRALAQAKFELTCTLEDLLQAAVRLIKGNGRLALIYPSERLAELLVGLERVHLTPKRLCLIHSRAEAPSNLALIEARPGAKTGLAVLPPIVIYDQTGAYTESMNQIFLGKKI</sequence>
<evidence type="ECO:0000313" key="2">
    <source>
        <dbReference type="EMBL" id="TCL63767.1"/>
    </source>
</evidence>
<dbReference type="InterPro" id="IPR050210">
    <property type="entry name" value="tRNA_Adenine-N(6)_MTase"/>
</dbReference>
<dbReference type="Proteomes" id="UP000295008">
    <property type="component" value="Unassembled WGS sequence"/>
</dbReference>
<dbReference type="InterPro" id="IPR002052">
    <property type="entry name" value="DNA_methylase_N6_adenine_CS"/>
</dbReference>
<dbReference type="GO" id="GO:0008168">
    <property type="term" value="F:methyltransferase activity"/>
    <property type="evidence" value="ECO:0007669"/>
    <property type="project" value="UniProtKB-KW"/>
</dbReference>
<evidence type="ECO:0000259" key="1">
    <source>
        <dbReference type="Pfam" id="PF13847"/>
    </source>
</evidence>
<keyword evidence="2" id="KW-0489">Methyltransferase</keyword>
<comment type="caution">
    <text evidence="2">The sequence shown here is derived from an EMBL/GenBank/DDBJ whole genome shotgun (WGS) entry which is preliminary data.</text>
</comment>
<dbReference type="SUPFAM" id="SSF53335">
    <property type="entry name" value="S-adenosyl-L-methionine-dependent methyltransferases"/>
    <property type="match status" value="1"/>
</dbReference>
<feature type="domain" description="Methyltransferase" evidence="1">
    <location>
        <begin position="48"/>
        <end position="184"/>
    </location>
</feature>
<keyword evidence="2" id="KW-0808">Transferase</keyword>
<dbReference type="Gene3D" id="3.40.50.150">
    <property type="entry name" value="Vaccinia Virus protein VP39"/>
    <property type="match status" value="1"/>
</dbReference>
<dbReference type="AlphaFoldDB" id="A0A4V2QDE5"/>